<evidence type="ECO:0000259" key="4">
    <source>
        <dbReference type="Pfam" id="PF13976"/>
    </source>
</evidence>
<dbReference type="GO" id="GO:0003713">
    <property type="term" value="F:transcription coactivator activity"/>
    <property type="evidence" value="ECO:0007669"/>
    <property type="project" value="InterPro"/>
</dbReference>
<keyword evidence="2" id="KW-0539">Nucleus</keyword>
<dbReference type="InterPro" id="IPR057670">
    <property type="entry name" value="SH3_retrovirus"/>
</dbReference>
<accession>A0A5N6MW30</accession>
<dbReference type="Pfam" id="PF14223">
    <property type="entry name" value="Retrotran_gag_2"/>
    <property type="match status" value="1"/>
</dbReference>
<dbReference type="PANTHER" id="PTHR33137:SF4">
    <property type="entry name" value="MEDIATOR OF RNA POLYMERASE II TRANSCRIPTION SUBUNIT 15A-RELATED"/>
    <property type="match status" value="1"/>
</dbReference>
<evidence type="ECO:0000259" key="5">
    <source>
        <dbReference type="Pfam" id="PF16987"/>
    </source>
</evidence>
<evidence type="ECO:0000256" key="3">
    <source>
        <dbReference type="SAM" id="MobiDB-lite"/>
    </source>
</evidence>
<proteinExistence type="predicted"/>
<feature type="domain" description="Mediator complex subunit 15 KIX" evidence="5">
    <location>
        <begin position="1592"/>
        <end position="1647"/>
    </location>
</feature>
<gene>
    <name evidence="8" type="ORF">E3N88_27220</name>
</gene>
<feature type="domain" description="Retrovirus-related Pol polyprotein from transposon TNT 1-94-like beta-barrel" evidence="6">
    <location>
        <begin position="474"/>
        <end position="551"/>
    </location>
</feature>
<evidence type="ECO:0000313" key="8">
    <source>
        <dbReference type="EMBL" id="KAD4178629.1"/>
    </source>
</evidence>
<feature type="domain" description="Retroviral polymerase SH3-like" evidence="7">
    <location>
        <begin position="760"/>
        <end position="820"/>
    </location>
</feature>
<feature type="compositionally biased region" description="Polar residues" evidence="3">
    <location>
        <begin position="865"/>
        <end position="874"/>
    </location>
</feature>
<keyword evidence="9" id="KW-1185">Reference proteome</keyword>
<comment type="caution">
    <text evidence="8">The sequence shown here is derived from an EMBL/GenBank/DDBJ whole genome shotgun (WGS) entry which is preliminary data.</text>
</comment>
<feature type="domain" description="Mediator complex subunit 15 KIX" evidence="5">
    <location>
        <begin position="1067"/>
        <end position="1142"/>
    </location>
</feature>
<dbReference type="GO" id="GO:0005634">
    <property type="term" value="C:nucleus"/>
    <property type="evidence" value="ECO:0007669"/>
    <property type="project" value="UniProtKB-SubCell"/>
</dbReference>
<feature type="domain" description="Mediator complex subunit 15 KIX" evidence="5">
    <location>
        <begin position="930"/>
        <end position="999"/>
    </location>
</feature>
<evidence type="ECO:0000313" key="9">
    <source>
        <dbReference type="Proteomes" id="UP000326396"/>
    </source>
</evidence>
<evidence type="ECO:0008006" key="10">
    <source>
        <dbReference type="Google" id="ProtNLM"/>
    </source>
</evidence>
<evidence type="ECO:0000256" key="2">
    <source>
        <dbReference type="ARBA" id="ARBA00023242"/>
    </source>
</evidence>
<dbReference type="Pfam" id="PF13976">
    <property type="entry name" value="gag_pre-integrs"/>
    <property type="match status" value="1"/>
</dbReference>
<evidence type="ECO:0000259" key="7">
    <source>
        <dbReference type="Pfam" id="PF25597"/>
    </source>
</evidence>
<dbReference type="EMBL" id="SZYD01000014">
    <property type="protein sequence ID" value="KAD4178629.1"/>
    <property type="molecule type" value="Genomic_DNA"/>
</dbReference>
<dbReference type="InterPro" id="IPR025724">
    <property type="entry name" value="GAG-pre-integrase_dom"/>
</dbReference>
<feature type="domain" description="Mediator complex subunit 15 KIX" evidence="5">
    <location>
        <begin position="1271"/>
        <end position="1340"/>
    </location>
</feature>
<feature type="compositionally biased region" description="Low complexity" evidence="3">
    <location>
        <begin position="390"/>
        <end position="411"/>
    </location>
</feature>
<organism evidence="8 9">
    <name type="scientific">Mikania micrantha</name>
    <name type="common">bitter vine</name>
    <dbReference type="NCBI Taxonomy" id="192012"/>
    <lineage>
        <taxon>Eukaryota</taxon>
        <taxon>Viridiplantae</taxon>
        <taxon>Streptophyta</taxon>
        <taxon>Embryophyta</taxon>
        <taxon>Tracheophyta</taxon>
        <taxon>Spermatophyta</taxon>
        <taxon>Magnoliopsida</taxon>
        <taxon>eudicotyledons</taxon>
        <taxon>Gunneridae</taxon>
        <taxon>Pentapetalae</taxon>
        <taxon>asterids</taxon>
        <taxon>campanulids</taxon>
        <taxon>Asterales</taxon>
        <taxon>Asteraceae</taxon>
        <taxon>Asteroideae</taxon>
        <taxon>Heliantheae alliance</taxon>
        <taxon>Eupatorieae</taxon>
        <taxon>Mikania</taxon>
    </lineage>
</organism>
<dbReference type="InterPro" id="IPR036546">
    <property type="entry name" value="MED15_KIX"/>
</dbReference>
<dbReference type="Pfam" id="PF16987">
    <property type="entry name" value="KIX_2"/>
    <property type="match status" value="5"/>
</dbReference>
<dbReference type="InterPro" id="IPR044661">
    <property type="entry name" value="MED15a/b/c-like"/>
</dbReference>
<dbReference type="FunFam" id="1.10.246.20:FF:000003">
    <property type="entry name" value="Mediator of RNA polymerase II transcription subunit 15a"/>
    <property type="match status" value="1"/>
</dbReference>
<reference evidence="8 9" key="1">
    <citation type="submission" date="2019-05" db="EMBL/GenBank/DDBJ databases">
        <title>Mikania micrantha, genome provides insights into the molecular mechanism of rapid growth.</title>
        <authorList>
            <person name="Liu B."/>
        </authorList>
    </citation>
    <scope>NUCLEOTIDE SEQUENCE [LARGE SCALE GENOMIC DNA]</scope>
    <source>
        <strain evidence="8">NLD-2019</strain>
        <tissue evidence="8">Leaf</tissue>
    </source>
</reference>
<comment type="subcellular location">
    <subcellularLocation>
        <location evidence="1">Nucleus</location>
    </subcellularLocation>
</comment>
<dbReference type="Gene3D" id="1.10.246.20">
    <property type="entry name" value="Coactivator CBP, KIX domain"/>
    <property type="match status" value="5"/>
</dbReference>
<dbReference type="OrthoDB" id="1912459at2759"/>
<sequence>MRPTQGASGGVGGHTMESDNWRAQLQRQRVVNKIQGVTLPHRSPLLPPPSTRPPTVDHHRRPPVLPFQHFFQSRLYLLSSLREYSGIFFSMAATPLHPAITVSNIRNFIPITLEMENAQYTSWSELFKIHCTAFQVLDHILPPPPPVAPSAAADKAPPAPPPVDPLWARLDAIVKQWIYGTISNDLLHTILKPNSTAAQTWKSLANIFQDNKTSRALYLENKFTNTKLQSFSTASAYCQELKTLVDQLSNVDAPVSDNRLVLQLTAGVQGSKLDAVGMMIQQTQPLPDFYTARSRLVLEETRQAEQHPLSPDTALHVTTPNTVSDRNSSLPQSYTNVRGYSEPTHNHGYSEPTRTHGGRWSFDSRQRGRGRGGRGKGRGRSRGRPSYTSQPPWMQSPQNWQWPQQQPWQPWTAPPVPYPTMPTTHRRPPSNRSPSAGVLGPAPSQFYAATDDYYNPTNIEHALHTMTLNPDQNWYLDTGATNHMANSSGNLSNYVNNSIKNHIVVGNGHHIPIIGTGHSNLSPPYPPLLLNNILVAPNIIKNLLSVRRLTTDNNVSIEFDPFGFLVKDYLTRIPILRCDSTGDLYPITSSSVKSTSPSTFAVLSQDLWHHRLGHPGLSLLRILNRQQCISILRCDSTGDLYPITSSLVKSTSPSTFAVLSQDLWHHRLGHPGLSLLRILNRQQCISVKNLSNRQLCQSCVFGKHVKLPFYDSTSITCLPFDIIHSDLWTSSTRSSGANHTPTFLLYHKHPSYTHLRTFGCLCYPLLPSTSLHKLQNRSMACVFLGYPSNHRGYKCYDLSSRKIIISRHVLFDETVFPFAKLHPNPPSYDFLHSFSSSTLHPSFWDSVSSVTQHSSTPHSPVPASPTISPQSPSEYSRKTCFMMLTMETRLKSPMSDPIHSNSAANSVNPLDWQEEVYQKIKVMKELYLLDWRAQLQADIRSRIVNQMMVSLKQHIPFSGHERLHELKKKAERVEEEIFTIATSPSDYLWKISVKVAILSSNGDLLTNLPHATDHNHLLYAFIETGNHRLRPIASCAPDRKSIIKLKMDMRNWRHTNGTVGNLTKEFGDWRAQLHRQSSVNKLTDTLIRHLPFSGYERLQELKEIAVRIEEEIYTAATSQSEYSRKICLNMLMIETRLQNPMSDSFQSNNLSLSVPLDSTAQAGNPNGGDWQEEVYQKVKAMKELYLLDSRPIQGANGSQVTPQVNTQGQQMMSQSVHINTELSGMQGSSSLSFASPPISGLQQPTISTVAGQILNMQSASRDVGNHVMQPGDWRAQLAADSRERIRNKIFNTLKRHVPFAGQEGLQELEKIGGRFEENIYTIATCQSDYLRKISLKMLTIGSHDPVPDLIQSSSASRNAGSALQLQIQGASGGVGGHTMESDNWRAQLQRQRVSEYSRKTCFMMLTMETRLKSPMSDPIHSNSAANSVNPLDWQEEVHTNGTVGNLTMECGDWRAQLQRQRSVNKLTDTLVRHLPFSGYERLQELKTIAVRIEEEIYTAATSQSEYSRKICLNMLMIETRLQNPMSDSFQSNNLSFSVPLDSTAQAGNPNGGDWQEEVYQKVKAMKELYLLDSRPIQGANGLAVGNHVMQPGDWRAQLAADSRERILNKILYTLKRHLPFTGHEGLQELEKLGERFEEKIYTIATSQIRSHDPMSYLIESSSDDGSALQIQEQIYDETS</sequence>
<dbReference type="Proteomes" id="UP000326396">
    <property type="component" value="Linkage Group LG4"/>
</dbReference>
<evidence type="ECO:0000259" key="6">
    <source>
        <dbReference type="Pfam" id="PF22936"/>
    </source>
</evidence>
<dbReference type="Pfam" id="PF25597">
    <property type="entry name" value="SH3_retrovirus"/>
    <property type="match status" value="1"/>
</dbReference>
<name>A0A5N6MW30_9ASTR</name>
<feature type="region of interest" description="Disordered" evidence="3">
    <location>
        <begin position="302"/>
        <end position="442"/>
    </location>
</feature>
<dbReference type="GO" id="GO:0031490">
    <property type="term" value="F:chromatin DNA binding"/>
    <property type="evidence" value="ECO:0007669"/>
    <property type="project" value="InterPro"/>
</dbReference>
<feature type="domain" description="Mediator complex subunit 15 KIX" evidence="5">
    <location>
        <begin position="1451"/>
        <end position="1526"/>
    </location>
</feature>
<dbReference type="SUPFAM" id="SSF47040">
    <property type="entry name" value="Kix domain of CBP (creb binding protein)"/>
    <property type="match status" value="1"/>
</dbReference>
<evidence type="ECO:0000256" key="1">
    <source>
        <dbReference type="ARBA" id="ARBA00004123"/>
    </source>
</evidence>
<feature type="region of interest" description="Disordered" evidence="3">
    <location>
        <begin position="854"/>
        <end position="874"/>
    </location>
</feature>
<dbReference type="InterPro" id="IPR036529">
    <property type="entry name" value="KIX_dom_sf"/>
</dbReference>
<protein>
    <recommendedName>
        <fullName evidence="10">Mediator complex subunit 15 KIX domain-containing protein</fullName>
    </recommendedName>
</protein>
<dbReference type="InterPro" id="IPR054722">
    <property type="entry name" value="PolX-like_BBD"/>
</dbReference>
<dbReference type="Pfam" id="PF22936">
    <property type="entry name" value="Pol_BBD"/>
    <property type="match status" value="1"/>
</dbReference>
<feature type="compositionally biased region" description="Polar residues" evidence="3">
    <location>
        <begin position="316"/>
        <end position="338"/>
    </location>
</feature>
<dbReference type="PANTHER" id="PTHR33137">
    <property type="entry name" value="MEDIATOR OF RNA POLYMERASE II TRANSCRIPTION SUBUNIT 15A-RELATED"/>
    <property type="match status" value="1"/>
</dbReference>
<feature type="compositionally biased region" description="Basic residues" evidence="3">
    <location>
        <begin position="367"/>
        <end position="383"/>
    </location>
</feature>
<feature type="domain" description="GAG-pre-integrase" evidence="4">
    <location>
        <begin position="640"/>
        <end position="704"/>
    </location>
</feature>